<sequence>MTAVGTTGEAVGRDVRGGVPVRRLTVLYDAECGLCAFAREWLSGQRQLVPLEFVPAGSAAARTRFPGIDHAETLTDITVIGDGGQVYRGPAAWVVCMWALREHRATAHRMATPAGMKIAKQVVLGAAKWRESQRRERAGGGVYRRADGWTYDPRHGWSYTAPACDSGRSTAD</sequence>
<dbReference type="Proteomes" id="UP001163064">
    <property type="component" value="Unassembled WGS sequence"/>
</dbReference>
<evidence type="ECO:0000313" key="1">
    <source>
        <dbReference type="EMBL" id="MCX3059009.1"/>
    </source>
</evidence>
<dbReference type="Pfam" id="PF04134">
    <property type="entry name" value="DCC1-like"/>
    <property type="match status" value="1"/>
</dbReference>
<keyword evidence="2" id="KW-1185">Reference proteome</keyword>
<organism evidence="1 2">
    <name type="scientific">Streptomyces beihaiensis</name>
    <dbReference type="NCBI Taxonomy" id="2984495"/>
    <lineage>
        <taxon>Bacteria</taxon>
        <taxon>Bacillati</taxon>
        <taxon>Actinomycetota</taxon>
        <taxon>Actinomycetes</taxon>
        <taxon>Kitasatosporales</taxon>
        <taxon>Streptomycetaceae</taxon>
        <taxon>Streptomyces</taxon>
    </lineage>
</organism>
<evidence type="ECO:0000313" key="2">
    <source>
        <dbReference type="Proteomes" id="UP001163064"/>
    </source>
</evidence>
<protein>
    <submittedName>
        <fullName evidence="1">DUF393 domain-containing protein</fullName>
    </submittedName>
</protein>
<dbReference type="InterPro" id="IPR007263">
    <property type="entry name" value="DCC1-like"/>
</dbReference>
<dbReference type="EMBL" id="JAPHNL010000028">
    <property type="protein sequence ID" value="MCX3059009.1"/>
    <property type="molecule type" value="Genomic_DNA"/>
</dbReference>
<accession>A0ABT3TPP9</accession>
<reference evidence="1" key="1">
    <citation type="submission" date="2022-10" db="EMBL/GenBank/DDBJ databases">
        <title>Streptomyces beihaiensis sp. nov., a chitin degrading actinobacterium, isolated from shrimp pond soil.</title>
        <authorList>
            <person name="Xie J."/>
            <person name="Shen N."/>
        </authorList>
    </citation>
    <scope>NUCLEOTIDE SEQUENCE</scope>
    <source>
        <strain evidence="1">GXMU-J5</strain>
    </source>
</reference>
<name>A0ABT3TPP9_9ACTN</name>
<dbReference type="RefSeq" id="WP_266596442.1">
    <property type="nucleotide sequence ID" value="NZ_JAPHNL010000028.1"/>
</dbReference>
<gene>
    <name evidence="1" type="ORF">OFY01_04325</name>
</gene>
<proteinExistence type="predicted"/>
<comment type="caution">
    <text evidence="1">The sequence shown here is derived from an EMBL/GenBank/DDBJ whole genome shotgun (WGS) entry which is preliminary data.</text>
</comment>